<dbReference type="InterPro" id="IPR050834">
    <property type="entry name" value="Glycosyltransf_2"/>
</dbReference>
<dbReference type="InterPro" id="IPR001173">
    <property type="entry name" value="Glyco_trans_2-like"/>
</dbReference>
<dbReference type="SUPFAM" id="SSF53448">
    <property type="entry name" value="Nucleotide-diphospho-sugar transferases"/>
    <property type="match status" value="1"/>
</dbReference>
<protein>
    <recommendedName>
        <fullName evidence="1">Glycosyltransferase 2-like domain-containing protein</fullName>
    </recommendedName>
</protein>
<dbReference type="Pfam" id="PF00535">
    <property type="entry name" value="Glycos_transf_2"/>
    <property type="match status" value="1"/>
</dbReference>
<evidence type="ECO:0000259" key="1">
    <source>
        <dbReference type="Pfam" id="PF00535"/>
    </source>
</evidence>
<dbReference type="PANTHER" id="PTHR43685">
    <property type="entry name" value="GLYCOSYLTRANSFERASE"/>
    <property type="match status" value="1"/>
</dbReference>
<organism evidence="2">
    <name type="scientific">mine drainage metagenome</name>
    <dbReference type="NCBI Taxonomy" id="410659"/>
    <lineage>
        <taxon>unclassified sequences</taxon>
        <taxon>metagenomes</taxon>
        <taxon>ecological metagenomes</taxon>
    </lineage>
</organism>
<proteinExistence type="predicted"/>
<dbReference type="EMBL" id="CABL01000011">
    <property type="protein sequence ID" value="CBH75549.1"/>
    <property type="molecule type" value="Genomic_DNA"/>
</dbReference>
<dbReference type="Gene3D" id="3.90.550.10">
    <property type="entry name" value="Spore Coat Polysaccharide Biosynthesis Protein SpsA, Chain A"/>
    <property type="match status" value="1"/>
</dbReference>
<reference evidence="2" key="1">
    <citation type="submission" date="2009-10" db="EMBL/GenBank/DDBJ databases">
        <title>Diversity of trophic interactions inside an arsenic-rich microbial ecosystem.</title>
        <authorList>
            <person name="Bertin P.N."/>
            <person name="Heinrich-Salmeron A."/>
            <person name="Pelletier E."/>
            <person name="Goulhen-Chollet F."/>
            <person name="Arsene-Ploetze F."/>
            <person name="Gallien S."/>
            <person name="Calteau A."/>
            <person name="Vallenet D."/>
            <person name="Casiot C."/>
            <person name="Chane-Woon-Ming B."/>
            <person name="Giloteaux L."/>
            <person name="Barakat M."/>
            <person name="Bonnefoy V."/>
            <person name="Bruneel O."/>
            <person name="Chandler M."/>
            <person name="Cleiss J."/>
            <person name="Duran R."/>
            <person name="Elbaz-Poulichet F."/>
            <person name="Fonknechten N."/>
            <person name="Lauga B."/>
            <person name="Mornico D."/>
            <person name="Ortet P."/>
            <person name="Schaeffer C."/>
            <person name="Siguier P."/>
            <person name="Alexander Thil Smith A."/>
            <person name="Van Dorsselaer A."/>
            <person name="Weissenbach J."/>
            <person name="Medigue C."/>
            <person name="Le Paslier D."/>
        </authorList>
    </citation>
    <scope>NUCLEOTIDE SEQUENCE</scope>
</reference>
<gene>
    <name evidence="2" type="ORF">CARN1_2619</name>
</gene>
<dbReference type="InterPro" id="IPR029044">
    <property type="entry name" value="Nucleotide-diphossugar_trans"/>
</dbReference>
<sequence length="302" mass="33971">MRATIQLCTYNRATLLERVLDACFEQTLPEDSYEVVLVNDGSTDGTSATIERARARATCSFTVVEQQNAGLARGRNVGIARASGDRIIFIDDDVLPLPNFVEEHLRSHELRPAAIVRGGAINVESFDDLPPPVWSWKDYSGNFFWTTNVSVPTATIRAIGGFNESFAEYGWEDIDVGLRLRFAGVRAIFNPKALAYHYKPWPRSGEIEKMERQARAQARTAVTLSALHPHWRTYLATGENPVQRSVHATLRAMGVPERLRRRVGAITGDRPLETAELRTVRRMLASVYFEELERAIQKRNAT</sequence>
<feature type="domain" description="Glycosyltransferase 2-like" evidence="1">
    <location>
        <begin position="7"/>
        <end position="156"/>
    </location>
</feature>
<evidence type="ECO:0000313" key="2">
    <source>
        <dbReference type="EMBL" id="CBH75549.1"/>
    </source>
</evidence>
<name>E6PGG1_9ZZZZ</name>
<dbReference type="AlphaFoldDB" id="E6PGG1"/>
<accession>E6PGG1</accession>
<comment type="caution">
    <text evidence="2">The sequence shown here is derived from an EMBL/GenBank/DDBJ whole genome shotgun (WGS) entry which is preliminary data.</text>
</comment>
<dbReference type="PANTHER" id="PTHR43685:SF3">
    <property type="entry name" value="SLR2126 PROTEIN"/>
    <property type="match status" value="1"/>
</dbReference>